<accession>A0AA45WUC4</accession>
<dbReference type="Pfam" id="PF12611">
    <property type="entry name" value="Flagellar_put"/>
    <property type="match status" value="1"/>
</dbReference>
<keyword evidence="1" id="KW-0282">Flagellum</keyword>
<dbReference type="RefSeq" id="WP_283408397.1">
    <property type="nucleotide sequence ID" value="NZ_FXUF01000003.1"/>
</dbReference>
<sequence length="129" mass="14273">MKAYELKINSAISPVQPAAGNPKITSATDDGNSFKHVLNEHVQRQHHVVFSKHATERLMQRNIILTPQEILRIDAGISQAAKKGIKETLIMMDNRAFIASVKNKTVITATVEDQLKDQVFTNIDGAVIV</sequence>
<keyword evidence="1" id="KW-0966">Cell projection</keyword>
<dbReference type="AlphaFoldDB" id="A0AA45WUC4"/>
<dbReference type="InterPro" id="IPR013367">
    <property type="entry name" value="Flagellar_put"/>
</dbReference>
<reference evidence="1" key="1">
    <citation type="submission" date="2017-05" db="EMBL/GenBank/DDBJ databases">
        <authorList>
            <person name="Varghese N."/>
            <person name="Submissions S."/>
        </authorList>
    </citation>
    <scope>NUCLEOTIDE SEQUENCE</scope>
    <source>
        <strain evidence="1">Su22</strain>
    </source>
</reference>
<organism evidence="1 2">
    <name type="scientific">Anoxynatronum buryatiense</name>
    <dbReference type="NCBI Taxonomy" id="489973"/>
    <lineage>
        <taxon>Bacteria</taxon>
        <taxon>Bacillati</taxon>
        <taxon>Bacillota</taxon>
        <taxon>Clostridia</taxon>
        <taxon>Eubacteriales</taxon>
        <taxon>Clostridiaceae</taxon>
        <taxon>Anoxynatronum</taxon>
    </lineage>
</organism>
<comment type="caution">
    <text evidence="1">The sequence shown here is derived from an EMBL/GenBank/DDBJ whole genome shotgun (WGS) entry which is preliminary data.</text>
</comment>
<evidence type="ECO:0000313" key="2">
    <source>
        <dbReference type="Proteomes" id="UP001158066"/>
    </source>
</evidence>
<keyword evidence="1" id="KW-0969">Cilium</keyword>
<dbReference type="Proteomes" id="UP001158066">
    <property type="component" value="Unassembled WGS sequence"/>
</dbReference>
<proteinExistence type="predicted"/>
<dbReference type="EMBL" id="FXUF01000003">
    <property type="protein sequence ID" value="SMP47259.1"/>
    <property type="molecule type" value="Genomic_DNA"/>
</dbReference>
<evidence type="ECO:0000313" key="1">
    <source>
        <dbReference type="EMBL" id="SMP47259.1"/>
    </source>
</evidence>
<keyword evidence="2" id="KW-1185">Reference proteome</keyword>
<dbReference type="NCBIfam" id="TIGR02530">
    <property type="entry name" value="flg_new"/>
    <property type="match status" value="1"/>
</dbReference>
<gene>
    <name evidence="1" type="ORF">SAMN06296020_103120</name>
</gene>
<name>A0AA45WUC4_9CLOT</name>
<protein>
    <submittedName>
        <fullName evidence="1">Flagellar operon protein</fullName>
    </submittedName>
</protein>